<organism evidence="2 3">
    <name type="scientific">Solibacillus merdavium</name>
    <dbReference type="NCBI Taxonomy" id="2762218"/>
    <lineage>
        <taxon>Bacteria</taxon>
        <taxon>Bacillati</taxon>
        <taxon>Bacillota</taxon>
        <taxon>Bacilli</taxon>
        <taxon>Bacillales</taxon>
        <taxon>Caryophanaceae</taxon>
        <taxon>Solibacillus</taxon>
    </lineage>
</organism>
<keyword evidence="3" id="KW-1185">Reference proteome</keyword>
<keyword evidence="1" id="KW-0812">Transmembrane</keyword>
<proteinExistence type="predicted"/>
<reference evidence="2 3" key="1">
    <citation type="submission" date="2020-08" db="EMBL/GenBank/DDBJ databases">
        <title>A Genomic Blueprint of the Chicken Gut Microbiome.</title>
        <authorList>
            <person name="Gilroy R."/>
            <person name="Ravi A."/>
            <person name="Getino M."/>
            <person name="Pursley I."/>
            <person name="Horton D.L."/>
            <person name="Alikhan N.-F."/>
            <person name="Baker D."/>
            <person name="Gharbi K."/>
            <person name="Hall N."/>
            <person name="Watson M."/>
            <person name="Adriaenssens E.M."/>
            <person name="Foster-Nyarko E."/>
            <person name="Jarju S."/>
            <person name="Secka A."/>
            <person name="Antonio M."/>
            <person name="Oren A."/>
            <person name="Chaudhuri R."/>
            <person name="La Ragione R.M."/>
            <person name="Hildebrand F."/>
            <person name="Pallen M.J."/>
        </authorList>
    </citation>
    <scope>NUCLEOTIDE SEQUENCE [LARGE SCALE GENOMIC DNA]</scope>
    <source>
        <strain evidence="2 3">Sa1YVA6</strain>
    </source>
</reference>
<keyword evidence="1" id="KW-0472">Membrane</keyword>
<evidence type="ECO:0000313" key="3">
    <source>
        <dbReference type="Proteomes" id="UP000600565"/>
    </source>
</evidence>
<sequence length="115" mass="13682">MTKRSKVVIFIAILVLGLILARFLYIEVNKSIYKNRVSDYLITEMGYDESEIAKVEGVYGFKMPEFYVAVVFKNEPYVEYLYFAHGRVSQYEYQIIDSQYKNLSQDELKNYEPRF</sequence>
<gene>
    <name evidence="2" type="ORF">H9632_08050</name>
</gene>
<feature type="transmembrane region" description="Helical" evidence="1">
    <location>
        <begin position="7"/>
        <end position="25"/>
    </location>
</feature>
<keyword evidence="1" id="KW-1133">Transmembrane helix</keyword>
<dbReference type="Proteomes" id="UP000600565">
    <property type="component" value="Unassembled WGS sequence"/>
</dbReference>
<evidence type="ECO:0000256" key="1">
    <source>
        <dbReference type="SAM" id="Phobius"/>
    </source>
</evidence>
<accession>A0ABR8XM50</accession>
<dbReference type="InterPro" id="IPR021486">
    <property type="entry name" value="DUF3139"/>
</dbReference>
<evidence type="ECO:0000313" key="2">
    <source>
        <dbReference type="EMBL" id="MBD8033018.1"/>
    </source>
</evidence>
<dbReference type="Pfam" id="PF11337">
    <property type="entry name" value="DUF3139"/>
    <property type="match status" value="1"/>
</dbReference>
<dbReference type="RefSeq" id="WP_191703605.1">
    <property type="nucleotide sequence ID" value="NZ_JACSPW010000006.1"/>
</dbReference>
<name>A0ABR8XM50_9BACL</name>
<comment type="caution">
    <text evidence="2">The sequence shown here is derived from an EMBL/GenBank/DDBJ whole genome shotgun (WGS) entry which is preliminary data.</text>
</comment>
<dbReference type="EMBL" id="JACSPW010000006">
    <property type="protein sequence ID" value="MBD8033018.1"/>
    <property type="molecule type" value="Genomic_DNA"/>
</dbReference>
<protein>
    <submittedName>
        <fullName evidence="2">DUF3139 domain-containing protein</fullName>
    </submittedName>
</protein>